<evidence type="ECO:0000256" key="1">
    <source>
        <dbReference type="SAM" id="Phobius"/>
    </source>
</evidence>
<feature type="transmembrane region" description="Helical" evidence="1">
    <location>
        <begin position="99"/>
        <end position="117"/>
    </location>
</feature>
<dbReference type="AlphaFoldDB" id="A0A5N6E8A8"/>
<name>A0A5N6E8A8_9EURO</name>
<protein>
    <submittedName>
        <fullName evidence="2">Uncharacterized protein</fullName>
    </submittedName>
</protein>
<sequence length="155" mass="17516">MASRTEDRRGPWAICWCFSSLLTTERSLNSKACHARLLDRGCPNIVGNHISPDLCAVAFDSLSDLIFCRSVMRAFILSCHRNPTPQFGVLTLWGSRQSYITVISVQFALFCIQWAFFPLLSLPSMYADRDWCIVARYLKAVSGELGEFQPMQLDA</sequence>
<keyword evidence="1" id="KW-1133">Transmembrane helix</keyword>
<evidence type="ECO:0000313" key="3">
    <source>
        <dbReference type="Proteomes" id="UP000326799"/>
    </source>
</evidence>
<dbReference type="EMBL" id="ML733570">
    <property type="protein sequence ID" value="KAB8213842.1"/>
    <property type="molecule type" value="Genomic_DNA"/>
</dbReference>
<dbReference type="Proteomes" id="UP000326799">
    <property type="component" value="Unassembled WGS sequence"/>
</dbReference>
<evidence type="ECO:0000313" key="2">
    <source>
        <dbReference type="EMBL" id="KAB8213842.1"/>
    </source>
</evidence>
<gene>
    <name evidence="2" type="ORF">BDV33DRAFT_183921</name>
</gene>
<keyword evidence="1" id="KW-0472">Membrane</keyword>
<organism evidence="2 3">
    <name type="scientific">Aspergillus novoparasiticus</name>
    <dbReference type="NCBI Taxonomy" id="986946"/>
    <lineage>
        <taxon>Eukaryota</taxon>
        <taxon>Fungi</taxon>
        <taxon>Dikarya</taxon>
        <taxon>Ascomycota</taxon>
        <taxon>Pezizomycotina</taxon>
        <taxon>Eurotiomycetes</taxon>
        <taxon>Eurotiomycetidae</taxon>
        <taxon>Eurotiales</taxon>
        <taxon>Aspergillaceae</taxon>
        <taxon>Aspergillus</taxon>
        <taxon>Aspergillus subgen. Circumdati</taxon>
    </lineage>
</organism>
<proteinExistence type="predicted"/>
<keyword evidence="3" id="KW-1185">Reference proteome</keyword>
<keyword evidence="1" id="KW-0812">Transmembrane</keyword>
<accession>A0A5N6E8A8</accession>
<reference evidence="2 3" key="1">
    <citation type="submission" date="2019-04" db="EMBL/GenBank/DDBJ databases">
        <title>Fungal friends and foes A comparative genomics study of 23 Aspergillus species from section Flavi.</title>
        <authorList>
            <consortium name="DOE Joint Genome Institute"/>
            <person name="Kjaerbolling I."/>
            <person name="Vesth T.C."/>
            <person name="Frisvad J.C."/>
            <person name="Nybo J.L."/>
            <person name="Theobald S."/>
            <person name="Kildgaard S."/>
            <person name="Petersen T.I."/>
            <person name="Kuo A."/>
            <person name="Sato A."/>
            <person name="Lyhne E.K."/>
            <person name="Kogle M.E."/>
            <person name="Wiebenga A."/>
            <person name="Kun R.S."/>
            <person name="Lubbers R.J."/>
            <person name="Makela M.R."/>
            <person name="Barry K."/>
            <person name="Chovatia M."/>
            <person name="Clum A."/>
            <person name="Daum C."/>
            <person name="Haridas S."/>
            <person name="He G."/>
            <person name="LaButti K."/>
            <person name="Lipzen A."/>
            <person name="Mondo S."/>
            <person name="Pangilinan J."/>
            <person name="Riley R."/>
            <person name="Salamov A."/>
            <person name="Simmons B.A."/>
            <person name="Magnuson J.K."/>
            <person name="Henrissat B."/>
            <person name="Mortensen U.H."/>
            <person name="Larsen T.O."/>
            <person name="De vries R.P."/>
            <person name="Grigoriev I.V."/>
            <person name="Machida M."/>
            <person name="Baker S.E."/>
            <person name="Andersen M.R."/>
        </authorList>
    </citation>
    <scope>NUCLEOTIDE SEQUENCE [LARGE SCALE GENOMIC DNA]</scope>
    <source>
        <strain evidence="2 3">CBS 126849</strain>
    </source>
</reference>